<gene>
    <name evidence="3" type="ORF">M0L20_23760</name>
</gene>
<dbReference type="Gene3D" id="3.90.1150.10">
    <property type="entry name" value="Aspartate Aminotransferase, domain 1"/>
    <property type="match status" value="1"/>
</dbReference>
<protein>
    <submittedName>
        <fullName evidence="3">DegT/DnrJ/EryC1/StrS family aminotransferase</fullName>
    </submittedName>
</protein>
<dbReference type="RefSeq" id="WP_248479526.1">
    <property type="nucleotide sequence ID" value="NZ_JALPRF010000005.1"/>
</dbReference>
<accession>A0ABT0HRZ1</accession>
<dbReference type="PANTHER" id="PTHR30244:SF34">
    <property type="entry name" value="DTDP-4-AMINO-4,6-DIDEOXYGALACTOSE TRANSAMINASE"/>
    <property type="match status" value="1"/>
</dbReference>
<comment type="caution">
    <text evidence="3">The sequence shown here is derived from an EMBL/GenBank/DDBJ whole genome shotgun (WGS) entry which is preliminary data.</text>
</comment>
<evidence type="ECO:0000313" key="3">
    <source>
        <dbReference type="EMBL" id="MCK8494907.1"/>
    </source>
</evidence>
<dbReference type="InterPro" id="IPR015421">
    <property type="entry name" value="PyrdxlP-dep_Trfase_major"/>
</dbReference>
<dbReference type="InterPro" id="IPR015424">
    <property type="entry name" value="PyrdxlP-dep_Trfase"/>
</dbReference>
<dbReference type="Proteomes" id="UP001202180">
    <property type="component" value="Unassembled WGS sequence"/>
</dbReference>
<sequence length="393" mass="43933">MIPRFNYSYSVGDFWNALQSLIDKQPTNYETISALFPQATLHFVSQARVGIFLALKAFDLVPGARVGVQPYTCSSVLSAIVAAGYKPLFIDIDEQLTIDTNDLQCKQVELDALIVTHTFGKPANIHQIRQIVGNLPVIEDCAHAFLSYYDGTPVGNFFDCAVFSFGDGKFPSFGSGALLVVNNPVYGRRIAEMVSELAEPGLLSELALIGKRILKAAVHSRMGGILQKWLVSETIVSKRNSAVSAFPDRFKKAHRSVASGLPTYISRIVERAATQRENARLLIDHNRSSFTVLNKSAQENAYVVVLLFKNRNDLYNYLREKGIGGAKHFQHAKIWTREFGYQSGQCPQFEQLVDNLLTIPCHYGLTQRDLEIINQSLHHFTRHPLPTHEESFS</sequence>
<proteinExistence type="inferred from homology"/>
<evidence type="ECO:0000256" key="2">
    <source>
        <dbReference type="RuleBase" id="RU004508"/>
    </source>
</evidence>
<name>A0ABT0HRZ1_9BACT</name>
<keyword evidence="2" id="KW-0663">Pyridoxal phosphate</keyword>
<keyword evidence="3" id="KW-0032">Aminotransferase</keyword>
<comment type="similarity">
    <text evidence="1 2">Belongs to the DegT/DnrJ/EryC1 family.</text>
</comment>
<evidence type="ECO:0000313" key="4">
    <source>
        <dbReference type="Proteomes" id="UP001202180"/>
    </source>
</evidence>
<dbReference type="Gene3D" id="3.40.640.10">
    <property type="entry name" value="Type I PLP-dependent aspartate aminotransferase-like (Major domain)"/>
    <property type="match status" value="1"/>
</dbReference>
<dbReference type="InterPro" id="IPR015422">
    <property type="entry name" value="PyrdxlP-dep_Trfase_small"/>
</dbReference>
<keyword evidence="4" id="KW-1185">Reference proteome</keyword>
<dbReference type="GO" id="GO:0008483">
    <property type="term" value="F:transaminase activity"/>
    <property type="evidence" value="ECO:0007669"/>
    <property type="project" value="UniProtKB-KW"/>
</dbReference>
<dbReference type="SUPFAM" id="SSF53383">
    <property type="entry name" value="PLP-dependent transferases"/>
    <property type="match status" value="1"/>
</dbReference>
<organism evidence="3 4">
    <name type="scientific">Spirosoma liriopis</name>
    <dbReference type="NCBI Taxonomy" id="2937440"/>
    <lineage>
        <taxon>Bacteria</taxon>
        <taxon>Pseudomonadati</taxon>
        <taxon>Bacteroidota</taxon>
        <taxon>Cytophagia</taxon>
        <taxon>Cytophagales</taxon>
        <taxon>Cytophagaceae</taxon>
        <taxon>Spirosoma</taxon>
    </lineage>
</organism>
<dbReference type="Pfam" id="PF01041">
    <property type="entry name" value="DegT_DnrJ_EryC1"/>
    <property type="match status" value="2"/>
</dbReference>
<dbReference type="PANTHER" id="PTHR30244">
    <property type="entry name" value="TRANSAMINASE"/>
    <property type="match status" value="1"/>
</dbReference>
<evidence type="ECO:0000256" key="1">
    <source>
        <dbReference type="ARBA" id="ARBA00037999"/>
    </source>
</evidence>
<dbReference type="InterPro" id="IPR000653">
    <property type="entry name" value="DegT/StrS_aminotransferase"/>
</dbReference>
<keyword evidence="3" id="KW-0808">Transferase</keyword>
<reference evidence="3 4" key="1">
    <citation type="submission" date="2022-04" db="EMBL/GenBank/DDBJ databases">
        <title>Spirosoma sp. strain RP8 genome sequencing and assembly.</title>
        <authorList>
            <person name="Jung Y."/>
        </authorList>
    </citation>
    <scope>NUCLEOTIDE SEQUENCE [LARGE SCALE GENOMIC DNA]</scope>
    <source>
        <strain evidence="3 4">RP8</strain>
    </source>
</reference>
<dbReference type="EMBL" id="JALPRF010000005">
    <property type="protein sequence ID" value="MCK8494907.1"/>
    <property type="molecule type" value="Genomic_DNA"/>
</dbReference>